<gene>
    <name evidence="3" type="primary">ANKUB1</name>
    <name evidence="3" type="ORF">Ciccas_001437</name>
</gene>
<dbReference type="InterPro" id="IPR042788">
    <property type="entry name" value="ANKUB1"/>
</dbReference>
<proteinExistence type="predicted"/>
<dbReference type="Proteomes" id="UP001626550">
    <property type="component" value="Unassembled WGS sequence"/>
</dbReference>
<dbReference type="EMBL" id="JBJKFK010000093">
    <property type="protein sequence ID" value="KAL3319885.1"/>
    <property type="molecule type" value="Genomic_DNA"/>
</dbReference>
<dbReference type="SUPFAM" id="SSF54236">
    <property type="entry name" value="Ubiquitin-like"/>
    <property type="match status" value="2"/>
</dbReference>
<evidence type="ECO:0000313" key="4">
    <source>
        <dbReference type="Proteomes" id="UP001626550"/>
    </source>
</evidence>
<feature type="domain" description="Ubiquitin-like" evidence="2">
    <location>
        <begin position="142"/>
        <end position="192"/>
    </location>
</feature>
<protein>
    <submittedName>
        <fullName evidence="3">Ankyrin repeat and ubiquitin domain containing 1</fullName>
    </submittedName>
</protein>
<evidence type="ECO:0000313" key="3">
    <source>
        <dbReference type="EMBL" id="KAL3319885.1"/>
    </source>
</evidence>
<sequence length="742" mass="84579">MKADKTKIEWDASSSLNSLYFNSMGQRETMRFFVTFEGERTAVDVPRGRTVFKLKQFVRNHFNINENRAQMGDENQERPVLVIMYAGSELHDAWVLSDLVIPTGSTLKALIKEELDPLLYFDIVYDKHTVPILDRLRIRDFSVMDLRRMISTMTGLPVGVFRLISPAGSEMYDCNRADDYDIKPGDTIKLQVCDGITDVLRHAKAGATEEFMSRLPICFYADEAFGQFCCRVGLYMAAHYGHVELATTLMKQTGVKPDEYVGVHPHKQWAVGARMAQQRGRISDQEINERVNNMLGHANKNEFPEATQLDQTNMVISPDFGSDEEFDIDRKGLLKNESRNVLEEDRLEMQRRVKNARPHPDIFKAPVHEATASNQVAILKLFVQVDIYSIMCRDGYGLLPMNIALRTRQRKCATYLLTKQWTRMPYKNTSLPLHLCAKMKRWADVGREKAALKLRTFNKKKVVIRDIPLVGELINVDGYSKSDMTSGPDLPRKRELVHNRAVQIAGVLESEAQAKSYQQQGYLQQILDPVSYFATLFQTQKLPVRNSSIGSKTGAPQSKYHRMNLLGKRHVKIAGDQHHNAGSLYNSSEGTKDRESPVFKGPFSFSSDHVTKSGNGKKLPPIEEKKKKNDRREESELKSREILDRLPIPNSTKAPNLPQKYEPLPKPFYHTLPNEVNPIEELLCNYEVRHRQIPSRTLAKHCLTLASTFSNKPWLAQVGMATELVNNLIKKSVIKRSKELEA</sequence>
<feature type="compositionally biased region" description="Polar residues" evidence="1">
    <location>
        <begin position="604"/>
        <end position="614"/>
    </location>
</feature>
<feature type="compositionally biased region" description="Basic and acidic residues" evidence="1">
    <location>
        <begin position="620"/>
        <end position="644"/>
    </location>
</feature>
<organism evidence="3 4">
    <name type="scientific">Cichlidogyrus casuarinus</name>
    <dbReference type="NCBI Taxonomy" id="1844966"/>
    <lineage>
        <taxon>Eukaryota</taxon>
        <taxon>Metazoa</taxon>
        <taxon>Spiralia</taxon>
        <taxon>Lophotrochozoa</taxon>
        <taxon>Platyhelminthes</taxon>
        <taxon>Monogenea</taxon>
        <taxon>Monopisthocotylea</taxon>
        <taxon>Dactylogyridea</taxon>
        <taxon>Ancyrocephalidae</taxon>
        <taxon>Cichlidogyrus</taxon>
    </lineage>
</organism>
<dbReference type="AlphaFoldDB" id="A0ABD2QK08"/>
<dbReference type="PANTHER" id="PTHR46885">
    <property type="entry name" value="PROTEIN ANKUB1"/>
    <property type="match status" value="1"/>
</dbReference>
<dbReference type="PANTHER" id="PTHR46885:SF1">
    <property type="entry name" value="PROTEIN ANKUB1"/>
    <property type="match status" value="1"/>
</dbReference>
<keyword evidence="4" id="KW-1185">Reference proteome</keyword>
<dbReference type="PROSITE" id="PS50053">
    <property type="entry name" value="UBIQUITIN_2"/>
    <property type="match status" value="1"/>
</dbReference>
<comment type="caution">
    <text evidence="3">The sequence shown here is derived from an EMBL/GenBank/DDBJ whole genome shotgun (WGS) entry which is preliminary data.</text>
</comment>
<dbReference type="InterPro" id="IPR036770">
    <property type="entry name" value="Ankyrin_rpt-contain_sf"/>
</dbReference>
<accession>A0ABD2QK08</accession>
<evidence type="ECO:0000256" key="1">
    <source>
        <dbReference type="SAM" id="MobiDB-lite"/>
    </source>
</evidence>
<name>A0ABD2QK08_9PLAT</name>
<dbReference type="InterPro" id="IPR029071">
    <property type="entry name" value="Ubiquitin-like_domsf"/>
</dbReference>
<evidence type="ECO:0000259" key="2">
    <source>
        <dbReference type="PROSITE" id="PS50053"/>
    </source>
</evidence>
<dbReference type="Gene3D" id="3.10.20.90">
    <property type="entry name" value="Phosphatidylinositol 3-kinase Catalytic Subunit, Chain A, domain 1"/>
    <property type="match status" value="2"/>
</dbReference>
<reference evidence="3 4" key="1">
    <citation type="submission" date="2024-11" db="EMBL/GenBank/DDBJ databases">
        <title>Adaptive evolution of stress response genes in parasites aligns with host niche diversity.</title>
        <authorList>
            <person name="Hahn C."/>
            <person name="Resl P."/>
        </authorList>
    </citation>
    <scope>NUCLEOTIDE SEQUENCE [LARGE SCALE GENOMIC DNA]</scope>
    <source>
        <strain evidence="3">EGGRZ-B1_66</strain>
        <tissue evidence="3">Body</tissue>
    </source>
</reference>
<dbReference type="SUPFAM" id="SSF48403">
    <property type="entry name" value="Ankyrin repeat"/>
    <property type="match status" value="1"/>
</dbReference>
<dbReference type="InterPro" id="IPR000626">
    <property type="entry name" value="Ubiquitin-like_dom"/>
</dbReference>
<feature type="region of interest" description="Disordered" evidence="1">
    <location>
        <begin position="579"/>
        <end position="659"/>
    </location>
</feature>